<evidence type="ECO:0000313" key="2">
    <source>
        <dbReference type="EMBL" id="CAE2204151.1"/>
    </source>
</evidence>
<name>A0A6U6CG06_9STRA</name>
<dbReference type="EMBL" id="HBKQ01002864">
    <property type="protein sequence ID" value="CAE2204151.1"/>
    <property type="molecule type" value="Transcribed_RNA"/>
</dbReference>
<dbReference type="EMBL" id="HBKQ01002863">
    <property type="protein sequence ID" value="CAE2204150.1"/>
    <property type="molecule type" value="Transcribed_RNA"/>
</dbReference>
<accession>A0A6U6CG06</accession>
<gene>
    <name evidence="1" type="ORF">OAUR00152_LOCUS1957</name>
    <name evidence="2" type="ORF">OAUR00152_LOCUS1958</name>
</gene>
<organism evidence="1">
    <name type="scientific">Odontella aurita</name>
    <dbReference type="NCBI Taxonomy" id="265563"/>
    <lineage>
        <taxon>Eukaryota</taxon>
        <taxon>Sar</taxon>
        <taxon>Stramenopiles</taxon>
        <taxon>Ochrophyta</taxon>
        <taxon>Bacillariophyta</taxon>
        <taxon>Mediophyceae</taxon>
        <taxon>Biddulphiophycidae</taxon>
        <taxon>Eupodiscales</taxon>
        <taxon>Odontellaceae</taxon>
        <taxon>Odontella</taxon>
    </lineage>
</organism>
<sequence length="122" mass="14194">MERIRDYLEPSRTTVMAVFVESREARSFLLERRGLYDMLARNDLDTMRYIHCLFSQHDNGLESKVERMAHRFGDFVFLPRASARRRDSAKLFTTGALLSSNVFLSVTIVSSCMHWSKILSAR</sequence>
<evidence type="ECO:0000313" key="1">
    <source>
        <dbReference type="EMBL" id="CAE2204150.1"/>
    </source>
</evidence>
<reference evidence="1" key="1">
    <citation type="submission" date="2021-01" db="EMBL/GenBank/DDBJ databases">
        <authorList>
            <person name="Corre E."/>
            <person name="Pelletier E."/>
            <person name="Niang G."/>
            <person name="Scheremetjew M."/>
            <person name="Finn R."/>
            <person name="Kale V."/>
            <person name="Holt S."/>
            <person name="Cochrane G."/>
            <person name="Meng A."/>
            <person name="Brown T."/>
            <person name="Cohen L."/>
        </authorList>
    </citation>
    <scope>NUCLEOTIDE SEQUENCE</scope>
    <source>
        <strain evidence="1">Isolate 1302-5</strain>
    </source>
</reference>
<dbReference type="AlphaFoldDB" id="A0A6U6CG06"/>
<protein>
    <submittedName>
        <fullName evidence="1">Uncharacterized protein</fullName>
    </submittedName>
</protein>
<proteinExistence type="predicted"/>